<dbReference type="GO" id="GO:0005634">
    <property type="term" value="C:nucleus"/>
    <property type="evidence" value="ECO:0007669"/>
    <property type="project" value="UniProtKB-SubCell"/>
</dbReference>
<dbReference type="GO" id="GO:0005524">
    <property type="term" value="F:ATP binding"/>
    <property type="evidence" value="ECO:0007669"/>
    <property type="project" value="InterPro"/>
</dbReference>
<sequence length="1104" mass="128375">MKLRLESITIHNFKSYRGTHVIQGLDPRFTAIVGANGSGKSNIIDSILFVLGFRARKMRHSSVEGLIYNGDGKEDMCYVELGFNKFRIRREAYLSRKSKYFVDGEEASSAVVMSLLKSEGVDMEHNRFLILQGEIESIAMIKPMDDGLLEYLEDVIGTSEYKEGIEKEEREHRRVTEEYESKSAALKFYGKEYEHIEKKREESLRIVQRKAECLYLDADLQLLCSEKNGRKLSKLLSERKEIEEKLSEIARRNKENGGKVEALERRGMKARERARDSEERFLEARREYQRAERRRRMVEESRDEALRRIEELSREIEEIKCGEDRRRKMRTEYGKEIDRNAKEILRCNEVGERLRSEIDREQRRVEKEAKEKVEEIVREEERMMKLLERKGEIGEKQRSLESKLGGLMSRRSEILGRIEDIEGKLAKMDGKKVASGRDEGVIEREIREIERDLAETRREMSRRMQRVEEYKENEERNSRENEILRRIEHVKGVYGKLNDLGEVESCYEKAFRISGKGLSSIVVDTTCTAEKCISLIKSHGLGRATFIILDRICEVPSLPKESVPYMYSLVKCSPEFRKCFYFALKDTLVCDELEVAKRLAFGKQRKRVVTIDGKLIEKSGVMSGGKTSGRMKSVEELEKACAKMMELRKMKAEELDVIKGLREKGRLCKVREKLSSELEDVMKGIEATSRKINKEEIEKIEMEVVEAKKKVSFLRDAVEGLTDIETRRKKENLLSINERIEMFEKRNLELRLQLESCVETGLKEKEQELEERRRVVSSITIEDISGIRSKMAECESEHRKNSEDLKEILDEIASMKSVLGNDYHMEIDLKNRLDDVDDKSEECKRLIHESRRRAVTLEEEVKRYVGMCNDIYSRIRAEEMSSEEIDEAIRRIGSTITKLRKEEDGEVDMNVFGEYEKAKCEYEKVKEEHEWFKSRLEKIGASLECLKRKRHDEFMEGFLQISKNLKEIYKAITYGGNAELELVDHLDPFSEGVILSVMPPKKSWKSVGNLSGGEKTLSSLALIFALHRYRPSPFYVMDEIDAALDYRNVSVISNFIREMSDTAQFLVISLRSDMFELSETLLGVYKTDNVSRSLVVNIGKVTTK</sequence>
<dbReference type="PANTHER" id="PTHR18937">
    <property type="entry name" value="STRUCTURAL MAINTENANCE OF CHROMOSOMES SMC FAMILY MEMBER"/>
    <property type="match status" value="1"/>
</dbReference>
<dbReference type="GO" id="GO:0051276">
    <property type="term" value="P:chromosome organization"/>
    <property type="evidence" value="ECO:0007669"/>
    <property type="project" value="InterPro"/>
</dbReference>
<dbReference type="InterPro" id="IPR003395">
    <property type="entry name" value="RecF/RecN/SMC_N"/>
</dbReference>
<dbReference type="InterPro" id="IPR036277">
    <property type="entry name" value="SMC_hinge_sf"/>
</dbReference>
<evidence type="ECO:0000313" key="6">
    <source>
        <dbReference type="Proteomes" id="UP001059546"/>
    </source>
</evidence>
<dbReference type="SMART" id="SM00968">
    <property type="entry name" value="SMC_hinge"/>
    <property type="match status" value="1"/>
</dbReference>
<feature type="domain" description="SMC hinge" evidence="4">
    <location>
        <begin position="491"/>
        <end position="600"/>
    </location>
</feature>
<feature type="coiled-coil region" evidence="3">
    <location>
        <begin position="439"/>
        <end position="477"/>
    </location>
</feature>
<evidence type="ECO:0000313" key="5">
    <source>
        <dbReference type="EMBL" id="UTX43536.1"/>
    </source>
</evidence>
<dbReference type="AlphaFoldDB" id="A0A9Q9F9Q2"/>
<dbReference type="Gene3D" id="3.30.70.1620">
    <property type="match status" value="1"/>
</dbReference>
<dbReference type="Pfam" id="PF02463">
    <property type="entry name" value="SMC_N"/>
    <property type="match status" value="1"/>
</dbReference>
<proteinExistence type="predicted"/>
<accession>A0A9Q9F9Q2</accession>
<dbReference type="PIRSF" id="PIRSF005719">
    <property type="entry name" value="SMC"/>
    <property type="match status" value="1"/>
</dbReference>
<reference evidence="5" key="1">
    <citation type="submission" date="2022-10" db="EMBL/GenBank/DDBJ databases">
        <title>Encephalitozoon hellem ATCC 50604 Complete Genome.</title>
        <authorList>
            <person name="Mascarenhas dos Santos A.C."/>
            <person name="Julian A.T."/>
            <person name="Pombert J.-F."/>
        </authorList>
    </citation>
    <scope>NUCLEOTIDE SEQUENCE</scope>
    <source>
        <strain evidence="5">ATCC 50604</strain>
    </source>
</reference>
<dbReference type="Gene3D" id="3.40.50.300">
    <property type="entry name" value="P-loop containing nucleotide triphosphate hydrolases"/>
    <property type="match status" value="2"/>
</dbReference>
<dbReference type="SUPFAM" id="SSF75553">
    <property type="entry name" value="Smc hinge domain"/>
    <property type="match status" value="1"/>
</dbReference>
<evidence type="ECO:0000259" key="4">
    <source>
        <dbReference type="SMART" id="SM00968"/>
    </source>
</evidence>
<feature type="coiled-coil region" evidence="3">
    <location>
        <begin position="232"/>
        <end position="322"/>
    </location>
</feature>
<dbReference type="GO" id="GO:0005694">
    <property type="term" value="C:chromosome"/>
    <property type="evidence" value="ECO:0007669"/>
    <property type="project" value="InterPro"/>
</dbReference>
<dbReference type="Pfam" id="PF06470">
    <property type="entry name" value="SMC_hinge"/>
    <property type="match status" value="1"/>
</dbReference>
<feature type="coiled-coil region" evidence="3">
    <location>
        <begin position="690"/>
        <end position="717"/>
    </location>
</feature>
<feature type="coiled-coil region" evidence="3">
    <location>
        <begin position="762"/>
        <end position="811"/>
    </location>
</feature>
<dbReference type="GO" id="GO:0016887">
    <property type="term" value="F:ATP hydrolysis activity"/>
    <property type="evidence" value="ECO:0007669"/>
    <property type="project" value="InterPro"/>
</dbReference>
<dbReference type="InterPro" id="IPR024704">
    <property type="entry name" value="SMC"/>
</dbReference>
<dbReference type="Gene3D" id="1.20.1060.20">
    <property type="match status" value="1"/>
</dbReference>
<keyword evidence="2 3" id="KW-0175">Coiled coil</keyword>
<comment type="subcellular location">
    <subcellularLocation>
        <location evidence="1">Nucleus</location>
    </subcellularLocation>
</comment>
<feature type="coiled-coil region" evidence="3">
    <location>
        <begin position="351"/>
        <end position="390"/>
    </location>
</feature>
<organism evidence="5 6">
    <name type="scientific">Encephalitozoon hellem</name>
    <name type="common">Microsporidian parasite</name>
    <dbReference type="NCBI Taxonomy" id="27973"/>
    <lineage>
        <taxon>Eukaryota</taxon>
        <taxon>Fungi</taxon>
        <taxon>Fungi incertae sedis</taxon>
        <taxon>Microsporidia</taxon>
        <taxon>Unikaryonidae</taxon>
        <taxon>Encephalitozoon</taxon>
    </lineage>
</organism>
<gene>
    <name evidence="5" type="ORF">GPU96_07g12960</name>
</gene>
<dbReference type="SUPFAM" id="SSF52540">
    <property type="entry name" value="P-loop containing nucleoside triphosphate hydrolases"/>
    <property type="match status" value="1"/>
</dbReference>
<evidence type="ECO:0000256" key="3">
    <source>
        <dbReference type="SAM" id="Coils"/>
    </source>
</evidence>
<evidence type="ECO:0000256" key="1">
    <source>
        <dbReference type="ARBA" id="ARBA00004123"/>
    </source>
</evidence>
<name>A0A9Q9F9Q2_ENCHE</name>
<protein>
    <submittedName>
        <fullName evidence="5">Structural maintenance of chromosomes protein</fullName>
    </submittedName>
</protein>
<dbReference type="Proteomes" id="UP001059546">
    <property type="component" value="Chromosome VII"/>
</dbReference>
<evidence type="ECO:0000256" key="2">
    <source>
        <dbReference type="ARBA" id="ARBA00023054"/>
    </source>
</evidence>
<dbReference type="InterPro" id="IPR027417">
    <property type="entry name" value="P-loop_NTPase"/>
</dbReference>
<dbReference type="InterPro" id="IPR010935">
    <property type="entry name" value="SMC_hinge"/>
</dbReference>
<dbReference type="EMBL" id="CP075153">
    <property type="protein sequence ID" value="UTX43536.1"/>
    <property type="molecule type" value="Genomic_DNA"/>
</dbReference>